<dbReference type="NCBIfam" id="TIGR00229">
    <property type="entry name" value="sensory_box"/>
    <property type="match status" value="1"/>
</dbReference>
<comment type="caution">
    <text evidence="3">The sequence shown here is derived from an EMBL/GenBank/DDBJ whole genome shotgun (WGS) entry which is preliminary data.</text>
</comment>
<keyword evidence="1" id="KW-0175">Coiled coil</keyword>
<sequence>MTSSDLVEEARLRLVAEGKLRSGNAPPAAGWAVSADALGMLYRLASSPDTAHDALKLLHELQVHQVELGLQQGQLEAAERETTEAMNRYQALYELAPLGYFVVDRSGAILDVNRAGVSLLGVSRECLIGRAFGGYLAPESRPAMRDLFTVLCGEGYGATCPVRFMQGDVRANLVASVAPGGELVLMIASEEPGSRAS</sequence>
<keyword evidence="4" id="KW-1185">Reference proteome</keyword>
<dbReference type="InterPro" id="IPR000014">
    <property type="entry name" value="PAS"/>
</dbReference>
<dbReference type="PROSITE" id="PS50112">
    <property type="entry name" value="PAS"/>
    <property type="match status" value="1"/>
</dbReference>
<dbReference type="CDD" id="cd00130">
    <property type="entry name" value="PAS"/>
    <property type="match status" value="1"/>
</dbReference>
<dbReference type="EMBL" id="JALJXV010000011">
    <property type="protein sequence ID" value="MCP1676758.1"/>
    <property type="molecule type" value="Genomic_DNA"/>
</dbReference>
<accession>A0AAE3KDV4</accession>
<protein>
    <submittedName>
        <fullName evidence="3">PAS domain S-box-containing protein</fullName>
    </submittedName>
</protein>
<dbReference type="Gene3D" id="3.30.450.20">
    <property type="entry name" value="PAS domain"/>
    <property type="match status" value="1"/>
</dbReference>
<name>A0AAE3KDV4_9GAMM</name>
<feature type="domain" description="PAS" evidence="2">
    <location>
        <begin position="85"/>
        <end position="148"/>
    </location>
</feature>
<evidence type="ECO:0000313" key="3">
    <source>
        <dbReference type="EMBL" id="MCP1676758.1"/>
    </source>
</evidence>
<dbReference type="AlphaFoldDB" id="A0AAE3KDV4"/>
<dbReference type="Proteomes" id="UP001205843">
    <property type="component" value="Unassembled WGS sequence"/>
</dbReference>
<evidence type="ECO:0000256" key="1">
    <source>
        <dbReference type="SAM" id="Coils"/>
    </source>
</evidence>
<proteinExistence type="predicted"/>
<dbReference type="GO" id="GO:0006355">
    <property type="term" value="P:regulation of DNA-templated transcription"/>
    <property type="evidence" value="ECO:0007669"/>
    <property type="project" value="InterPro"/>
</dbReference>
<organism evidence="3 4">
    <name type="scientific">Natronocella acetinitrilica</name>
    <dbReference type="NCBI Taxonomy" id="414046"/>
    <lineage>
        <taxon>Bacteria</taxon>
        <taxon>Pseudomonadati</taxon>
        <taxon>Pseudomonadota</taxon>
        <taxon>Gammaproteobacteria</taxon>
        <taxon>Chromatiales</taxon>
        <taxon>Ectothiorhodospiraceae</taxon>
        <taxon>Natronocella</taxon>
    </lineage>
</organism>
<dbReference type="InterPro" id="IPR013767">
    <property type="entry name" value="PAS_fold"/>
</dbReference>
<dbReference type="InterPro" id="IPR035965">
    <property type="entry name" value="PAS-like_dom_sf"/>
</dbReference>
<dbReference type="Pfam" id="PF00989">
    <property type="entry name" value="PAS"/>
    <property type="match status" value="1"/>
</dbReference>
<evidence type="ECO:0000313" key="4">
    <source>
        <dbReference type="Proteomes" id="UP001205843"/>
    </source>
</evidence>
<evidence type="ECO:0000259" key="2">
    <source>
        <dbReference type="PROSITE" id="PS50112"/>
    </source>
</evidence>
<reference evidence="3" key="1">
    <citation type="submission" date="2022-03" db="EMBL/GenBank/DDBJ databases">
        <title>Genomic Encyclopedia of Type Strains, Phase III (KMG-III): the genomes of soil and plant-associated and newly described type strains.</title>
        <authorList>
            <person name="Whitman W."/>
        </authorList>
    </citation>
    <scope>NUCLEOTIDE SEQUENCE</scope>
    <source>
        <strain evidence="3">ANL 6-2</strain>
    </source>
</reference>
<feature type="coiled-coil region" evidence="1">
    <location>
        <begin position="61"/>
        <end position="95"/>
    </location>
</feature>
<dbReference type="SMART" id="SM00091">
    <property type="entry name" value="PAS"/>
    <property type="match status" value="1"/>
</dbReference>
<dbReference type="SUPFAM" id="SSF55785">
    <property type="entry name" value="PYP-like sensor domain (PAS domain)"/>
    <property type="match status" value="1"/>
</dbReference>
<gene>
    <name evidence="3" type="ORF">J2T57_003931</name>
</gene>
<dbReference type="RefSeq" id="WP_253483819.1">
    <property type="nucleotide sequence ID" value="NZ_JALJXV010000011.1"/>
</dbReference>